<proteinExistence type="predicted"/>
<accession>A0A2B4S5W5</accession>
<dbReference type="AlphaFoldDB" id="A0A2B4S5W5"/>
<reference evidence="2" key="1">
    <citation type="journal article" date="2017" name="bioRxiv">
        <title>Comparative analysis of the genomes of Stylophora pistillata and Acropora digitifera provides evidence for extensive differences between species of corals.</title>
        <authorList>
            <person name="Voolstra C.R."/>
            <person name="Li Y."/>
            <person name="Liew Y.J."/>
            <person name="Baumgarten S."/>
            <person name="Zoccola D."/>
            <person name="Flot J.-F."/>
            <person name="Tambutte S."/>
            <person name="Allemand D."/>
            <person name="Aranda M."/>
        </authorList>
    </citation>
    <scope>NUCLEOTIDE SEQUENCE [LARGE SCALE GENOMIC DNA]</scope>
</reference>
<gene>
    <name evidence="1" type="ORF">AWC38_SpisGene10128</name>
</gene>
<sequence>MLALQEIAPSDLLLDVIRKREEMQKCWIACCVIIAISTTKKRHSVFLFLSKKKEIIRFLKINVNKTMLGRCVVRTACLESLNGNREGNWDEEVITLLDSNYEDWRDPKGTHMVPCEFSYRTRGPDNGEQTEKKFFDLLQNFGGNRSESMFVIHSYNFAEIISEWNKGSNNETKKWLTGEHDFVVIHRRCGIIFFQKSDANPWLKRLTEL</sequence>
<dbReference type="OrthoDB" id="6052143at2759"/>
<evidence type="ECO:0000313" key="2">
    <source>
        <dbReference type="Proteomes" id="UP000225706"/>
    </source>
</evidence>
<organism evidence="1 2">
    <name type="scientific">Stylophora pistillata</name>
    <name type="common">Smooth cauliflower coral</name>
    <dbReference type="NCBI Taxonomy" id="50429"/>
    <lineage>
        <taxon>Eukaryota</taxon>
        <taxon>Metazoa</taxon>
        <taxon>Cnidaria</taxon>
        <taxon>Anthozoa</taxon>
        <taxon>Hexacorallia</taxon>
        <taxon>Scleractinia</taxon>
        <taxon>Astrocoeniina</taxon>
        <taxon>Pocilloporidae</taxon>
        <taxon>Stylophora</taxon>
    </lineage>
</organism>
<comment type="caution">
    <text evidence="1">The sequence shown here is derived from an EMBL/GenBank/DDBJ whole genome shotgun (WGS) entry which is preliminary data.</text>
</comment>
<name>A0A2B4S5W5_STYPI</name>
<dbReference type="EMBL" id="LSMT01000155">
    <property type="protein sequence ID" value="PFX25281.1"/>
    <property type="molecule type" value="Genomic_DNA"/>
</dbReference>
<evidence type="ECO:0000313" key="1">
    <source>
        <dbReference type="EMBL" id="PFX25281.1"/>
    </source>
</evidence>
<protein>
    <submittedName>
        <fullName evidence="1">Uncharacterized protein</fullName>
    </submittedName>
</protein>
<keyword evidence="2" id="KW-1185">Reference proteome</keyword>
<dbReference type="Proteomes" id="UP000225706">
    <property type="component" value="Unassembled WGS sequence"/>
</dbReference>